<dbReference type="SUPFAM" id="SSF55021">
    <property type="entry name" value="ACT-like"/>
    <property type="match status" value="2"/>
</dbReference>
<feature type="domain" description="ACT" evidence="1">
    <location>
        <begin position="93"/>
        <end position="170"/>
    </location>
</feature>
<organism evidence="2 3">
    <name type="scientific">Thermithiobacillus plumbiphilus</name>
    <dbReference type="NCBI Taxonomy" id="1729899"/>
    <lineage>
        <taxon>Bacteria</taxon>
        <taxon>Pseudomonadati</taxon>
        <taxon>Pseudomonadota</taxon>
        <taxon>Acidithiobacillia</taxon>
        <taxon>Acidithiobacillales</taxon>
        <taxon>Thermithiobacillaceae</taxon>
        <taxon>Thermithiobacillus</taxon>
    </lineage>
</organism>
<gene>
    <name evidence="2" type="ORF">WOB96_03380</name>
</gene>
<sequence length="175" mass="18365">MKSQAILTVIGQDRPGIVSAVSQALYNAGCSIEDASMMRLGGYFAIMQVLRYPRDLGSVEAALDSATKKLDLKMHLDPVAPYSGAAEIPPNCRVTVFGADHPGIVAHVTGALAEVGFNIIDLNSHLSGGEDRPVYIMTIQGSAPGGVDAVEAALSSVRAEESVEIRVSPVDTLML</sequence>
<dbReference type="Gene3D" id="3.30.70.260">
    <property type="match status" value="2"/>
</dbReference>
<dbReference type="InterPro" id="IPR050990">
    <property type="entry name" value="UPF0237/GcvR_regulator"/>
</dbReference>
<keyword evidence="3" id="KW-1185">Reference proteome</keyword>
<dbReference type="EMBL" id="JBBPCO010000002">
    <property type="protein sequence ID" value="MEK8088797.1"/>
    <property type="molecule type" value="Genomic_DNA"/>
</dbReference>
<dbReference type="InterPro" id="IPR002912">
    <property type="entry name" value="ACT_dom"/>
</dbReference>
<feature type="domain" description="ACT" evidence="1">
    <location>
        <begin position="6"/>
        <end position="79"/>
    </location>
</feature>
<dbReference type="Pfam" id="PF13740">
    <property type="entry name" value="ACT_6"/>
    <property type="match status" value="2"/>
</dbReference>
<dbReference type="InterPro" id="IPR045865">
    <property type="entry name" value="ACT-like_dom_sf"/>
</dbReference>
<dbReference type="PANTHER" id="PTHR34875">
    <property type="entry name" value="UPF0237 PROTEIN MJ1558"/>
    <property type="match status" value="1"/>
</dbReference>
<proteinExistence type="predicted"/>
<reference evidence="2 3" key="1">
    <citation type="submission" date="2024-04" db="EMBL/GenBank/DDBJ databases">
        <authorList>
            <person name="Abashina T."/>
            <person name="Shaikin A."/>
        </authorList>
    </citation>
    <scope>NUCLEOTIDE SEQUENCE [LARGE SCALE GENOMIC DNA]</scope>
    <source>
        <strain evidence="2 3">AAFK</strain>
    </source>
</reference>
<evidence type="ECO:0000259" key="1">
    <source>
        <dbReference type="PROSITE" id="PS51671"/>
    </source>
</evidence>
<comment type="caution">
    <text evidence="2">The sequence shown here is derived from an EMBL/GenBank/DDBJ whole genome shotgun (WGS) entry which is preliminary data.</text>
</comment>
<protein>
    <submittedName>
        <fullName evidence="2">ACT domain-containing protein</fullName>
    </submittedName>
</protein>
<evidence type="ECO:0000313" key="2">
    <source>
        <dbReference type="EMBL" id="MEK8088797.1"/>
    </source>
</evidence>
<dbReference type="PROSITE" id="PS51671">
    <property type="entry name" value="ACT"/>
    <property type="match status" value="2"/>
</dbReference>
<evidence type="ECO:0000313" key="3">
    <source>
        <dbReference type="Proteomes" id="UP001446205"/>
    </source>
</evidence>
<dbReference type="PANTHER" id="PTHR34875:SF6">
    <property type="entry name" value="UPF0237 PROTEIN MJ1558"/>
    <property type="match status" value="1"/>
</dbReference>
<dbReference type="RefSeq" id="WP_341369862.1">
    <property type="nucleotide sequence ID" value="NZ_JBBPCO010000002.1"/>
</dbReference>
<accession>A0ABU9D7H3</accession>
<name>A0ABU9D7H3_9PROT</name>
<dbReference type="Proteomes" id="UP001446205">
    <property type="component" value="Unassembled WGS sequence"/>
</dbReference>